<dbReference type="SUPFAM" id="SSF69012">
    <property type="entry name" value="alpha-ketoacid dehydrogenase kinase, N-terminal domain"/>
    <property type="match status" value="1"/>
</dbReference>
<keyword evidence="6 8" id="KW-0496">Mitochondrion</keyword>
<dbReference type="GO" id="GO:0005524">
    <property type="term" value="F:ATP binding"/>
    <property type="evidence" value="ECO:0007669"/>
    <property type="project" value="UniProtKB-UniRule"/>
</dbReference>
<dbReference type="EC" id="2.7.11.-" evidence="8"/>
<evidence type="ECO:0000256" key="6">
    <source>
        <dbReference type="ARBA" id="ARBA00023128"/>
    </source>
</evidence>
<accession>A0AAE9WEJ0</accession>
<comment type="subcellular location">
    <subcellularLocation>
        <location evidence="8">Mitochondrion matrix</location>
    </subcellularLocation>
</comment>
<evidence type="ECO:0000256" key="8">
    <source>
        <dbReference type="RuleBase" id="RU366032"/>
    </source>
</evidence>
<evidence type="ECO:0000313" key="10">
    <source>
        <dbReference type="EMBL" id="WBW73767.1"/>
    </source>
</evidence>
<dbReference type="GeneID" id="80877000"/>
<keyword evidence="10" id="KW-0670">Pyruvate</keyword>
<dbReference type="RefSeq" id="XP_056038010.1">
    <property type="nucleotide sequence ID" value="XM_056182311.1"/>
</dbReference>
<gene>
    <name evidence="10" type="primary">pkp1</name>
    <name evidence="10" type="ORF">SOMG_03521</name>
</gene>
<name>A0AAE9WEJ0_9SCHI</name>
<dbReference type="InterPro" id="IPR003594">
    <property type="entry name" value="HATPase_dom"/>
</dbReference>
<feature type="domain" description="Histidine kinase" evidence="9">
    <location>
        <begin position="290"/>
        <end position="419"/>
    </location>
</feature>
<dbReference type="Proteomes" id="UP001212411">
    <property type="component" value="Chromosome 2"/>
</dbReference>
<dbReference type="PROSITE" id="PS50109">
    <property type="entry name" value="HIS_KIN"/>
    <property type="match status" value="1"/>
</dbReference>
<comment type="similarity">
    <text evidence="1 8">Belongs to the PDK/BCKDK protein kinase family.</text>
</comment>
<keyword evidence="2 8" id="KW-0808">Transferase</keyword>
<keyword evidence="11" id="KW-1185">Reference proteome</keyword>
<dbReference type="Gene3D" id="3.30.565.10">
    <property type="entry name" value="Histidine kinase-like ATPase, C-terminal domain"/>
    <property type="match status" value="1"/>
</dbReference>
<dbReference type="SMART" id="SM00387">
    <property type="entry name" value="HATPase_c"/>
    <property type="match status" value="1"/>
</dbReference>
<evidence type="ECO:0000256" key="3">
    <source>
        <dbReference type="ARBA" id="ARBA00022741"/>
    </source>
</evidence>
<evidence type="ECO:0000256" key="4">
    <source>
        <dbReference type="ARBA" id="ARBA00022777"/>
    </source>
</evidence>
<dbReference type="Pfam" id="PF02518">
    <property type="entry name" value="HATPase_c"/>
    <property type="match status" value="1"/>
</dbReference>
<keyword evidence="3 8" id="KW-0547">Nucleotide-binding</keyword>
<organism evidence="10 11">
    <name type="scientific">Schizosaccharomyces osmophilus</name>
    <dbReference type="NCBI Taxonomy" id="2545709"/>
    <lineage>
        <taxon>Eukaryota</taxon>
        <taxon>Fungi</taxon>
        <taxon>Dikarya</taxon>
        <taxon>Ascomycota</taxon>
        <taxon>Taphrinomycotina</taxon>
        <taxon>Schizosaccharomycetes</taxon>
        <taxon>Schizosaccharomycetales</taxon>
        <taxon>Schizosaccharomycetaceae</taxon>
        <taxon>Schizosaccharomyces</taxon>
    </lineage>
</organism>
<sequence>MSVVGKSLQEKVNLLAQYPQTGLSLKQLVYFGQDQKPGRLFRSGLFLRDELPIRLAHRIQDLQKLPPLLGEMKRISAVRAAYARSMEEIIDLKGIELPKCLPKHKRYPKAPKWRASFFHNFVQHNPSLLDTHLDSSRGRYFNIDFSKPCTGEEYEWPESLHKFNIDFSRLLDTIRTRHDNVASELALDIQEYRRKTKKIDHSIQVFLDRFYMSRIGIRMLIGQYISLVSEPPRENRVGIISTRANILRIIEDATESAKFICRLSYCLFEAPPVEINCDPSLHMMYTESHLNHAVFELLKNSLRATVEYYGVDADSYPPVKVLVVKGEEDITIRISDRGGGFSRKESSVVWSYMYTTAHETLSDDYTDTMTAASSLPPMAGFGFGLPIARLYTRYFGGDLKLVSMEGYGTDAYIQLNRLCESAEPLQ</sequence>
<evidence type="ECO:0000313" key="11">
    <source>
        <dbReference type="Proteomes" id="UP001212411"/>
    </source>
</evidence>
<evidence type="ECO:0000256" key="2">
    <source>
        <dbReference type="ARBA" id="ARBA00022679"/>
    </source>
</evidence>
<keyword evidence="4 8" id="KW-0418">Kinase</keyword>
<evidence type="ECO:0000259" key="9">
    <source>
        <dbReference type="PROSITE" id="PS50109"/>
    </source>
</evidence>
<reference evidence="10 11" key="1">
    <citation type="journal article" date="2023" name="G3 (Bethesda)">
        <title>A high-quality reference genome for the fission yeast Schizosaccharomyces osmophilus.</title>
        <authorList>
            <person name="Jia G.S."/>
            <person name="Zhang W.C."/>
            <person name="Liang Y."/>
            <person name="Liu X.H."/>
            <person name="Rhind N."/>
            <person name="Pidoux A."/>
            <person name="Brysch-Herzberg M."/>
            <person name="Du L.L."/>
        </authorList>
    </citation>
    <scope>NUCLEOTIDE SEQUENCE [LARGE SCALE GENOMIC DNA]</scope>
    <source>
        <strain evidence="10 11">CBS 15793</strain>
    </source>
</reference>
<dbReference type="InterPro" id="IPR018955">
    <property type="entry name" value="BCDHK/PDK_N"/>
</dbReference>
<dbReference type="CDD" id="cd16929">
    <property type="entry name" value="HATPase_PDK-like"/>
    <property type="match status" value="1"/>
</dbReference>
<dbReference type="AlphaFoldDB" id="A0AAE9WEJ0"/>
<evidence type="ECO:0000256" key="1">
    <source>
        <dbReference type="ARBA" id="ARBA00006155"/>
    </source>
</evidence>
<dbReference type="GO" id="GO:0004740">
    <property type="term" value="F:pyruvate dehydrogenase (acetyl-transferring) kinase activity"/>
    <property type="evidence" value="ECO:0007669"/>
    <property type="project" value="UniProtKB-EC"/>
</dbReference>
<dbReference type="InterPro" id="IPR039028">
    <property type="entry name" value="BCKD/PDK"/>
</dbReference>
<evidence type="ECO:0000256" key="5">
    <source>
        <dbReference type="ARBA" id="ARBA00022840"/>
    </source>
</evidence>
<dbReference type="GO" id="GO:0005759">
    <property type="term" value="C:mitochondrial matrix"/>
    <property type="evidence" value="ECO:0007669"/>
    <property type="project" value="UniProtKB-SubCell"/>
</dbReference>
<dbReference type="PANTHER" id="PTHR11947">
    <property type="entry name" value="PYRUVATE DEHYDROGENASE KINASE"/>
    <property type="match status" value="1"/>
</dbReference>
<comment type="catalytic activity">
    <reaction evidence="7">
        <text>L-seryl-[pyruvate dehydrogenase E1 alpha subunit] + ATP = O-phospho-L-seryl-[pyruvate dehydrogenase E1 alpha subunit] + ADP + H(+)</text>
        <dbReference type="Rhea" id="RHEA:23052"/>
        <dbReference type="Rhea" id="RHEA-COMP:13689"/>
        <dbReference type="Rhea" id="RHEA-COMP:13690"/>
        <dbReference type="ChEBI" id="CHEBI:15378"/>
        <dbReference type="ChEBI" id="CHEBI:29999"/>
        <dbReference type="ChEBI" id="CHEBI:30616"/>
        <dbReference type="ChEBI" id="CHEBI:83421"/>
        <dbReference type="ChEBI" id="CHEBI:456216"/>
        <dbReference type="EC" id="2.7.11.2"/>
    </reaction>
</comment>
<dbReference type="EMBL" id="CP115612">
    <property type="protein sequence ID" value="WBW73767.1"/>
    <property type="molecule type" value="Genomic_DNA"/>
</dbReference>
<proteinExistence type="inferred from homology"/>
<evidence type="ECO:0000256" key="7">
    <source>
        <dbReference type="ARBA" id="ARBA00048201"/>
    </source>
</evidence>
<dbReference type="InterPro" id="IPR036890">
    <property type="entry name" value="HATPase_C_sf"/>
</dbReference>
<keyword evidence="5 8" id="KW-0067">ATP-binding</keyword>
<dbReference type="InterPro" id="IPR005467">
    <property type="entry name" value="His_kinase_dom"/>
</dbReference>
<protein>
    <recommendedName>
        <fullName evidence="8">Protein-serine/threonine kinase</fullName>
        <ecNumber evidence="8">2.7.11.-</ecNumber>
    </recommendedName>
</protein>
<dbReference type="InterPro" id="IPR036784">
    <property type="entry name" value="AK/P_DHK_N_sf"/>
</dbReference>
<dbReference type="Pfam" id="PF10436">
    <property type="entry name" value="BCDHK_Adom3"/>
    <property type="match status" value="1"/>
</dbReference>
<dbReference type="SUPFAM" id="SSF55874">
    <property type="entry name" value="ATPase domain of HSP90 chaperone/DNA topoisomerase II/histidine kinase"/>
    <property type="match status" value="1"/>
</dbReference>
<dbReference type="PANTHER" id="PTHR11947:SF3">
    <property type="entry name" value="[PYRUVATE DEHYDROGENASE (ACETYL-TRANSFERRING)] KINASE, MITOCHONDRIAL"/>
    <property type="match status" value="1"/>
</dbReference>
<dbReference type="Gene3D" id="1.20.140.20">
    <property type="entry name" value="Alpha-ketoacid/pyruvate dehydrogenase kinase, N-terminal domain"/>
    <property type="match status" value="1"/>
</dbReference>
<dbReference type="KEGG" id="som:SOMG_03521"/>
<dbReference type="GO" id="GO:0010906">
    <property type="term" value="P:regulation of glucose metabolic process"/>
    <property type="evidence" value="ECO:0007669"/>
    <property type="project" value="TreeGrafter"/>
</dbReference>